<comment type="caution">
    <text evidence="3">The sequence shown here is derived from an EMBL/GenBank/DDBJ whole genome shotgun (WGS) entry which is preliminary data.</text>
</comment>
<evidence type="ECO:0000313" key="4">
    <source>
        <dbReference type="Proteomes" id="UP001153069"/>
    </source>
</evidence>
<keyword evidence="2" id="KW-0472">Membrane</keyword>
<feature type="compositionally biased region" description="Polar residues" evidence="1">
    <location>
        <begin position="993"/>
        <end position="1011"/>
    </location>
</feature>
<dbReference type="AlphaFoldDB" id="A0A9N8HM08"/>
<organism evidence="3 4">
    <name type="scientific">Seminavis robusta</name>
    <dbReference type="NCBI Taxonomy" id="568900"/>
    <lineage>
        <taxon>Eukaryota</taxon>
        <taxon>Sar</taxon>
        <taxon>Stramenopiles</taxon>
        <taxon>Ochrophyta</taxon>
        <taxon>Bacillariophyta</taxon>
        <taxon>Bacillariophyceae</taxon>
        <taxon>Bacillariophycidae</taxon>
        <taxon>Naviculales</taxon>
        <taxon>Naviculaceae</taxon>
        <taxon>Seminavis</taxon>
    </lineage>
</organism>
<dbReference type="SUPFAM" id="SSF56601">
    <property type="entry name" value="beta-lactamase/transpeptidase-like"/>
    <property type="match status" value="1"/>
</dbReference>
<feature type="transmembrane region" description="Helical" evidence="2">
    <location>
        <begin position="12"/>
        <end position="31"/>
    </location>
</feature>
<dbReference type="GO" id="GO:0008081">
    <property type="term" value="F:phosphoric diester hydrolase activity"/>
    <property type="evidence" value="ECO:0007669"/>
    <property type="project" value="InterPro"/>
</dbReference>
<dbReference type="Proteomes" id="UP001153069">
    <property type="component" value="Unassembled WGS sequence"/>
</dbReference>
<keyword evidence="4" id="KW-1185">Reference proteome</keyword>
<evidence type="ECO:0000256" key="2">
    <source>
        <dbReference type="SAM" id="Phobius"/>
    </source>
</evidence>
<dbReference type="GO" id="GO:0006629">
    <property type="term" value="P:lipid metabolic process"/>
    <property type="evidence" value="ECO:0007669"/>
    <property type="project" value="InterPro"/>
</dbReference>
<proteinExistence type="predicted"/>
<dbReference type="Gene3D" id="3.20.20.190">
    <property type="entry name" value="Phosphatidylinositol (PI) phosphodiesterase"/>
    <property type="match status" value="1"/>
</dbReference>
<keyword evidence="2" id="KW-1133">Transmembrane helix</keyword>
<feature type="region of interest" description="Disordered" evidence="1">
    <location>
        <begin position="990"/>
        <end position="1026"/>
    </location>
</feature>
<reference evidence="3" key="1">
    <citation type="submission" date="2020-06" db="EMBL/GenBank/DDBJ databases">
        <authorList>
            <consortium name="Plant Systems Biology data submission"/>
        </authorList>
    </citation>
    <scope>NUCLEOTIDE SEQUENCE</scope>
    <source>
        <strain evidence="3">D6</strain>
    </source>
</reference>
<evidence type="ECO:0000256" key="1">
    <source>
        <dbReference type="SAM" id="MobiDB-lite"/>
    </source>
</evidence>
<keyword evidence="2" id="KW-0812">Transmembrane</keyword>
<gene>
    <name evidence="3" type="ORF">SEMRO_713_G191570.1</name>
</gene>
<name>A0A9N8HM08_9STRA</name>
<evidence type="ECO:0000313" key="3">
    <source>
        <dbReference type="EMBL" id="CAB9515413.1"/>
    </source>
</evidence>
<feature type="compositionally biased region" description="Low complexity" evidence="1">
    <location>
        <begin position="1014"/>
        <end position="1023"/>
    </location>
</feature>
<dbReference type="Gene3D" id="3.40.710.10">
    <property type="entry name" value="DD-peptidase/beta-lactamase superfamily"/>
    <property type="match status" value="1"/>
</dbReference>
<sequence>MMKKKASNRRHRTLWAFTVVTVVYFGHYVLFLSRLTPRFQRFLDTTINNGMLDLPAIAAKTGTYDSPSPRTTGFVSCLCNSSDRESVLQVLALAQSLQSWRDEERGWVLEIYHNGQLSRFLQAHLESQYASFVTVIDLSWYYEATSDDNLCLAQALKTASLKHALVVPSSIQFLQSPKSILLGLQEQHSQHQACQKEECRTCVTLATSGTNTQMDPSDLVDDKICQVPLASVFTKTDTVHHASLSKSTQIGTTHSSNNRMVWMEYSTQFLQWYSVNDYSEETITTTTIDGSISSNDNQILQKHLQQHQTQMRQARRLILMDRPIEWVAFDTGFHVGKSATLNTLQAANQSLQAGTKMLNIDIGLTSDFQLVAVHNDKSITPADFADSKLKTSIFQMPAKQAVKLISPCLPRDIVTSSLLPGNPYQPYHCQPEPVAFVSDFVRLVQEHDSKHRQKEPTEIILDLKAPQVALQIQQARILAKDIVPSLRGQTVAVRFFSVFQEEDRLAATVFPQEALQALRTDSELRGIGYYVNVPSKLACHQIGYWIQNQTGFINQNIRGCFVIQKHENIAASWREFTKENSINRFERPRMQTDMRMESQQRLKYICDVPRKQSFVNPSLWAKEYVRCVEDGFDYIHDPFPPPSSVLEAAMEEQEQSPRPISSIQDFGTLARRIIQRHLQRNQTNPRGNPQLIHWGFGTATDEIEYQWFAGSQMIKQSDGTTLLTKENRNMRCITKVLSVMLFLKFQEMGYLNINDKIVDGDNNTHPMTFRHVFSNVGGSNGTIIGKNFRYTNDLWYLIPGAFERITGMKFVDCVKEYVIEPMGLTGQYDATNKTMPPLAGRGYNGHPTDIAVIGATLAASGISPKTRKQVVSPESVQLMLQDTISTPNLTESFNRDKIVLEMDRLYNQTGLFPNGFCNGYGMGVWLVDGWRHTAQGLPIEAYLSQGSGMVYSDTTGLVISFRPNGIFTVFNVRSFVKIVRDIGNAILDFGPGTTVSPPQEQTGPASPPQEQTTRRPSPSTMRTRTGRHSTLLSAAHLAGLTNRVRDQDDGTGSTNIVRNQEGKREDLDREEKKKDSKRADARKKTKNKKKEN</sequence>
<feature type="compositionally biased region" description="Basic and acidic residues" evidence="1">
    <location>
        <begin position="1060"/>
        <end position="1079"/>
    </location>
</feature>
<dbReference type="InterPro" id="IPR012338">
    <property type="entry name" value="Beta-lactam/transpept-like"/>
</dbReference>
<dbReference type="OrthoDB" id="10250282at2759"/>
<protein>
    <submittedName>
        <fullName evidence="3">Uncharacterized protein</fullName>
    </submittedName>
</protein>
<feature type="compositionally biased region" description="Basic residues" evidence="1">
    <location>
        <begin position="1080"/>
        <end position="1092"/>
    </location>
</feature>
<feature type="region of interest" description="Disordered" evidence="1">
    <location>
        <begin position="1038"/>
        <end position="1092"/>
    </location>
</feature>
<accession>A0A9N8HM08</accession>
<dbReference type="EMBL" id="CAICTM010000712">
    <property type="protein sequence ID" value="CAB9515413.1"/>
    <property type="molecule type" value="Genomic_DNA"/>
</dbReference>
<dbReference type="InterPro" id="IPR017946">
    <property type="entry name" value="PLC-like_Pdiesterase_TIM-brl"/>
</dbReference>